<comment type="caution">
    <text evidence="2">The sequence shown here is derived from an EMBL/GenBank/DDBJ whole genome shotgun (WGS) entry which is preliminary data.</text>
</comment>
<feature type="region of interest" description="Disordered" evidence="1">
    <location>
        <begin position="156"/>
        <end position="177"/>
    </location>
</feature>
<evidence type="ECO:0000313" key="3">
    <source>
        <dbReference type="Proteomes" id="UP000299102"/>
    </source>
</evidence>
<name>A0A4C1ZJ55_EUMVA</name>
<reference evidence="2 3" key="1">
    <citation type="journal article" date="2019" name="Commun. Biol.">
        <title>The bagworm genome reveals a unique fibroin gene that provides high tensile strength.</title>
        <authorList>
            <person name="Kono N."/>
            <person name="Nakamura H."/>
            <person name="Ohtoshi R."/>
            <person name="Tomita M."/>
            <person name="Numata K."/>
            <person name="Arakawa K."/>
        </authorList>
    </citation>
    <scope>NUCLEOTIDE SEQUENCE [LARGE SCALE GENOMIC DNA]</scope>
</reference>
<proteinExistence type="predicted"/>
<sequence length="278" mass="31866">MSRCRSPSPESPANGHTTHELVWDPSIDIFVSPAFYKWVKLFKAMLACAGAAAKCYIVLRATFRRGGGIYPAFRSFSFRNWGKSPKSPKKRSRPLKTKNKNKRDEAAVTTPPTLFKPLNSRPPMFVQNKYRRTLTPGPQGDLGRGGQRSLSPKLAGSIHLRDFEPQLRTPRPRPSESHFFEKNLHRKDRVALSSRARGHFNAELCSYSGETPQQPARIYTKSKTVVHRGRLKTTHVDNLDYRHKLTRNPREKIPRCREPDRKINLSYGTRFARTGERK</sequence>
<accession>A0A4C1ZJ55</accession>
<feature type="compositionally biased region" description="Basic residues" evidence="1">
    <location>
        <begin position="86"/>
        <end position="101"/>
    </location>
</feature>
<keyword evidence="3" id="KW-1185">Reference proteome</keyword>
<dbReference type="Proteomes" id="UP000299102">
    <property type="component" value="Unassembled WGS sequence"/>
</dbReference>
<gene>
    <name evidence="2" type="ORF">EVAR_102894_1</name>
</gene>
<organism evidence="2 3">
    <name type="scientific">Eumeta variegata</name>
    <name type="common">Bagworm moth</name>
    <name type="synonym">Eumeta japonica</name>
    <dbReference type="NCBI Taxonomy" id="151549"/>
    <lineage>
        <taxon>Eukaryota</taxon>
        <taxon>Metazoa</taxon>
        <taxon>Ecdysozoa</taxon>
        <taxon>Arthropoda</taxon>
        <taxon>Hexapoda</taxon>
        <taxon>Insecta</taxon>
        <taxon>Pterygota</taxon>
        <taxon>Neoptera</taxon>
        <taxon>Endopterygota</taxon>
        <taxon>Lepidoptera</taxon>
        <taxon>Glossata</taxon>
        <taxon>Ditrysia</taxon>
        <taxon>Tineoidea</taxon>
        <taxon>Psychidae</taxon>
        <taxon>Oiketicinae</taxon>
        <taxon>Eumeta</taxon>
    </lineage>
</organism>
<dbReference type="AlphaFoldDB" id="A0A4C1ZJ55"/>
<evidence type="ECO:0000313" key="2">
    <source>
        <dbReference type="EMBL" id="GBP88881.1"/>
    </source>
</evidence>
<dbReference type="EMBL" id="BGZK01001964">
    <property type="protein sequence ID" value="GBP88881.1"/>
    <property type="molecule type" value="Genomic_DNA"/>
</dbReference>
<protein>
    <submittedName>
        <fullName evidence="2">Uncharacterized protein</fullName>
    </submittedName>
</protein>
<evidence type="ECO:0000256" key="1">
    <source>
        <dbReference type="SAM" id="MobiDB-lite"/>
    </source>
</evidence>
<feature type="region of interest" description="Disordered" evidence="1">
    <location>
        <begin position="82"/>
        <end position="114"/>
    </location>
</feature>